<reference evidence="2" key="1">
    <citation type="journal article" date="2021" name="Proc. Natl. Acad. Sci. U.S.A.">
        <title>Three genomes in the algal genus Volvox reveal the fate of a haploid sex-determining region after a transition to homothallism.</title>
        <authorList>
            <person name="Yamamoto K."/>
            <person name="Hamaji T."/>
            <person name="Kawai-Toyooka H."/>
            <person name="Matsuzaki R."/>
            <person name="Takahashi F."/>
            <person name="Nishimura Y."/>
            <person name="Kawachi M."/>
            <person name="Noguchi H."/>
            <person name="Minakuchi Y."/>
            <person name="Umen J.G."/>
            <person name="Toyoda A."/>
            <person name="Nozaki H."/>
        </authorList>
    </citation>
    <scope>NUCLEOTIDE SEQUENCE</scope>
    <source>
        <strain evidence="2">NIES-3780</strain>
    </source>
</reference>
<gene>
    <name evidence="2" type="ORF">Vafri_10974</name>
</gene>
<dbReference type="AlphaFoldDB" id="A0A8J4B725"/>
<dbReference type="Proteomes" id="UP000747399">
    <property type="component" value="Unassembled WGS sequence"/>
</dbReference>
<proteinExistence type="predicted"/>
<dbReference type="EMBL" id="BNCO01000021">
    <property type="protein sequence ID" value="GIL55418.1"/>
    <property type="molecule type" value="Genomic_DNA"/>
</dbReference>
<comment type="caution">
    <text evidence="2">The sequence shown here is derived from an EMBL/GenBank/DDBJ whole genome shotgun (WGS) entry which is preliminary data.</text>
</comment>
<feature type="region of interest" description="Disordered" evidence="1">
    <location>
        <begin position="138"/>
        <end position="160"/>
    </location>
</feature>
<sequence length="250" mass="26920">LTAPLPPPPPPPQLLGCCCFLHVVPCLSRTLQALARLPLLQHVTLGSLDIAPDEDYEDLLLHPDDTLNDRPWVRFMDTWRSFHHAAGGQASETSTSCEMASGSSSWPGSNVDACFVNRFGGNAVGGCNSGAEGNGDGNGGGGNGGGGNGGDGSGSSNRSGVLRSMTSWRQLVLCEEQRMEALVAAGPLPPGLRELRVEQLRWPRCGWRVSTTHCYAPRRYPYKFRGRWLNVMCWPHGIPSSEVPMANQLL</sequence>
<evidence type="ECO:0000313" key="2">
    <source>
        <dbReference type="EMBL" id="GIL55418.1"/>
    </source>
</evidence>
<evidence type="ECO:0000313" key="3">
    <source>
        <dbReference type="Proteomes" id="UP000747399"/>
    </source>
</evidence>
<feature type="non-terminal residue" evidence="2">
    <location>
        <position position="1"/>
    </location>
</feature>
<evidence type="ECO:0000256" key="1">
    <source>
        <dbReference type="SAM" id="MobiDB-lite"/>
    </source>
</evidence>
<protein>
    <submittedName>
        <fullName evidence="2">Uncharacterized protein</fullName>
    </submittedName>
</protein>
<name>A0A8J4B725_9CHLO</name>
<organism evidence="2 3">
    <name type="scientific">Volvox africanus</name>
    <dbReference type="NCBI Taxonomy" id="51714"/>
    <lineage>
        <taxon>Eukaryota</taxon>
        <taxon>Viridiplantae</taxon>
        <taxon>Chlorophyta</taxon>
        <taxon>core chlorophytes</taxon>
        <taxon>Chlorophyceae</taxon>
        <taxon>CS clade</taxon>
        <taxon>Chlamydomonadales</taxon>
        <taxon>Volvocaceae</taxon>
        <taxon>Volvox</taxon>
    </lineage>
</organism>
<keyword evidence="3" id="KW-1185">Reference proteome</keyword>
<feature type="compositionally biased region" description="Gly residues" evidence="1">
    <location>
        <begin position="138"/>
        <end position="153"/>
    </location>
</feature>
<accession>A0A8J4B725</accession>